<feature type="region of interest" description="Disordered" evidence="1">
    <location>
        <begin position="130"/>
        <end position="152"/>
    </location>
</feature>
<feature type="compositionally biased region" description="Basic and acidic residues" evidence="1">
    <location>
        <begin position="708"/>
        <end position="717"/>
    </location>
</feature>
<evidence type="ECO:0000313" key="5">
    <source>
        <dbReference type="Proteomes" id="UP001323617"/>
    </source>
</evidence>
<dbReference type="SMART" id="SM00717">
    <property type="entry name" value="SANT"/>
    <property type="match status" value="1"/>
</dbReference>
<feature type="compositionally biased region" description="Basic residues" evidence="1">
    <location>
        <begin position="1"/>
        <end position="10"/>
    </location>
</feature>
<feature type="compositionally biased region" description="Acidic residues" evidence="1">
    <location>
        <begin position="680"/>
        <end position="700"/>
    </location>
</feature>
<accession>A0ABR0IDI2</accession>
<proteinExistence type="predicted"/>
<comment type="caution">
    <text evidence="4">The sequence shown here is derived from an EMBL/GenBank/DDBJ whole genome shotgun (WGS) entry which is preliminary data.</text>
</comment>
<dbReference type="InterPro" id="IPR017930">
    <property type="entry name" value="Myb_dom"/>
</dbReference>
<dbReference type="InterPro" id="IPR001005">
    <property type="entry name" value="SANT/Myb"/>
</dbReference>
<gene>
    <name evidence="4" type="ORF">QC764_0053390</name>
</gene>
<dbReference type="SUPFAM" id="SSF46689">
    <property type="entry name" value="Homeodomain-like"/>
    <property type="match status" value="1"/>
</dbReference>
<dbReference type="Proteomes" id="UP001323617">
    <property type="component" value="Unassembled WGS sequence"/>
</dbReference>
<feature type="compositionally biased region" description="Low complexity" evidence="1">
    <location>
        <begin position="135"/>
        <end position="145"/>
    </location>
</feature>
<feature type="domain" description="HTH myb-type" evidence="3">
    <location>
        <begin position="970"/>
        <end position="1018"/>
    </location>
</feature>
<dbReference type="Pfam" id="PF04910">
    <property type="entry name" value="Tcf25"/>
    <property type="match status" value="1"/>
</dbReference>
<evidence type="ECO:0000256" key="1">
    <source>
        <dbReference type="SAM" id="MobiDB-lite"/>
    </source>
</evidence>
<dbReference type="InterPro" id="IPR009057">
    <property type="entry name" value="Homeodomain-like_sf"/>
</dbReference>
<name>A0ABR0IDI2_9PEZI</name>
<reference evidence="4 5" key="1">
    <citation type="journal article" date="2023" name="bioRxiv">
        <title>High-quality genome assemblies of four members of thePodospora anserinaspecies complex.</title>
        <authorList>
            <person name="Ament-Velasquez S.L."/>
            <person name="Vogan A.A."/>
            <person name="Wallerman O."/>
            <person name="Hartmann F."/>
            <person name="Gautier V."/>
            <person name="Silar P."/>
            <person name="Giraud T."/>
            <person name="Johannesson H."/>
        </authorList>
    </citation>
    <scope>NUCLEOTIDE SEQUENCE [LARGE SCALE GENOMIC DNA]</scope>
    <source>
        <strain evidence="4 5">CBS 124.78</strain>
    </source>
</reference>
<dbReference type="Pfam" id="PF00249">
    <property type="entry name" value="Myb_DNA-binding"/>
    <property type="match status" value="1"/>
</dbReference>
<feature type="region of interest" description="Disordered" evidence="1">
    <location>
        <begin position="945"/>
        <end position="972"/>
    </location>
</feature>
<dbReference type="RefSeq" id="XP_062801725.1">
    <property type="nucleotide sequence ID" value="XM_062940446.1"/>
</dbReference>
<dbReference type="CDD" id="cd00167">
    <property type="entry name" value="SANT"/>
    <property type="match status" value="1"/>
</dbReference>
<dbReference type="PROSITE" id="PS51294">
    <property type="entry name" value="HTH_MYB"/>
    <property type="match status" value="1"/>
</dbReference>
<feature type="compositionally biased region" description="Acidic residues" evidence="1">
    <location>
        <begin position="770"/>
        <end position="786"/>
    </location>
</feature>
<feature type="compositionally biased region" description="Acidic residues" evidence="1">
    <location>
        <begin position="56"/>
        <end position="70"/>
    </location>
</feature>
<dbReference type="GeneID" id="87961030"/>
<evidence type="ECO:0000259" key="2">
    <source>
        <dbReference type="PROSITE" id="PS50090"/>
    </source>
</evidence>
<feature type="compositionally biased region" description="Polar residues" evidence="1">
    <location>
        <begin position="945"/>
        <end position="954"/>
    </location>
</feature>
<dbReference type="PANTHER" id="PTHR22684:SF0">
    <property type="entry name" value="RIBOSOME QUALITY CONTROL COMPLEX SUBUNIT TCF25"/>
    <property type="match status" value="1"/>
</dbReference>
<dbReference type="EMBL" id="JAFFHC010000003">
    <property type="protein sequence ID" value="KAK4678255.1"/>
    <property type="molecule type" value="Genomic_DNA"/>
</dbReference>
<keyword evidence="5" id="KW-1185">Reference proteome</keyword>
<feature type="domain" description="Myb-like" evidence="2">
    <location>
        <begin position="965"/>
        <end position="1014"/>
    </location>
</feature>
<dbReference type="PANTHER" id="PTHR22684">
    <property type="entry name" value="NULP1-RELATED"/>
    <property type="match status" value="1"/>
</dbReference>
<evidence type="ECO:0000313" key="4">
    <source>
        <dbReference type="EMBL" id="KAK4678255.1"/>
    </source>
</evidence>
<dbReference type="InterPro" id="IPR006994">
    <property type="entry name" value="TCF25/Rqc1"/>
</dbReference>
<feature type="compositionally biased region" description="Basic residues" evidence="1">
    <location>
        <begin position="90"/>
        <end position="101"/>
    </location>
</feature>
<feature type="region of interest" description="Disordered" evidence="1">
    <location>
        <begin position="1085"/>
        <end position="1110"/>
    </location>
</feature>
<feature type="region of interest" description="Disordered" evidence="1">
    <location>
        <begin position="766"/>
        <end position="786"/>
    </location>
</feature>
<feature type="region of interest" description="Disordered" evidence="1">
    <location>
        <begin position="1"/>
        <end position="116"/>
    </location>
</feature>
<dbReference type="Gene3D" id="1.10.10.60">
    <property type="entry name" value="Homeodomain-like"/>
    <property type="match status" value="1"/>
</dbReference>
<sequence>MASRQLRKLRKQQELLNSQNEAPETKEETSEEEEEPVVAKPRGNMFSFAALGDMGDGNDNDDDDDEDEEPEPSKPVEKEVASPQAEPAKKKSKKKKKKKGKQPSETPAAERPKAREDELEKALKELNIKAKKQRAGAASAASSSKQNPDDQLNDLLKIDSRHLKAANEMRRLFGKAMDLAQVEERQETRQRILPENLDLETYLSAVATDPRRSGPAKPGMFETLLRTNPFIEGKKLWPRGAAQGLIMKRLSEGTPDVVEFTFAHEKAYDDLEGSFFQLVQMGDPMQIIHFLHRNPYHVSSLIQGSKVARQDQNSALAADLIERALFTFGRVTLSDFRRKLEQGKARINFARPENRQFYLAGYNLIQKLILKGTYRTALEWSKLYLSLNHGDPYALLNWVPVLALRSREAEWFVKFCDALASRWPDAVLYPLHTLPLAYLQLDDYDTAHETLVKNIETLPWLYCALFSALSLDTPQSIWGHTPRNDDDKLYTELYLHISKDLWNNPNAISLLKSAADKAKKLLPKGVYRCPQSPEPTLAVARFIYLDSTPSLMTLVPRKLLHDASPNFEFDPLPPAAVDNIFSSEIQKLPWKPDSIATRGLFSTQMDPRREAGMRAAAERLLAEMPQEELEAMLEVDDGGGGGIMGFFNALMGRVRQRAGGDGAAAGQGQQPRGPFQATVEDGEEEDDDDDDNDSDDEDTTEFGGNWDGRTRHDHAFGVDEEDDEEAEWTDPEDFDGEGAFGEGPSIAEVMEYMRMRVGYPPVQMPGAWMSDEEDEGESEEDTDEEMPAFEDPEMVDRGQGQGQAQGQAQGKLYGDSCSLMLWSNSPGTSWNREAVEHTDIQADSIWVDLCRNCRVARHACKAFLEDYVIRSIINVPTLDSAEEEKEKQYVTTALTHSYTIILDIASLIDTDSNESTVSPTQQAPSASVPSLSSRFDFVVPEISPASTPTSVLRSSNKRSRPPSELPTPEKCKWSTEEDNKIINLRGQGNKWDDISKLPPGRSSVSCRLYYQNYLEQPERDEERKNEFARKYERLKSEMWTILAKEMQVAWRAAEAMNWKLGKIEMVRRAGVVLSLQYHRSLAVRESLPSRSSSTEPLDNGYGPPPLPTTSAQVTETRRELLVPVPSTGLPSDLGFRHLVG</sequence>
<feature type="region of interest" description="Disordered" evidence="1">
    <location>
        <begin position="658"/>
        <end position="742"/>
    </location>
</feature>
<evidence type="ECO:0008006" key="6">
    <source>
        <dbReference type="Google" id="ProtNLM"/>
    </source>
</evidence>
<feature type="compositionally biased region" description="Basic and acidic residues" evidence="1">
    <location>
        <begin position="71"/>
        <end position="80"/>
    </location>
</feature>
<dbReference type="PROSITE" id="PS50090">
    <property type="entry name" value="MYB_LIKE"/>
    <property type="match status" value="1"/>
</dbReference>
<organism evidence="4 5">
    <name type="scientific">Podospora pseudoanserina</name>
    <dbReference type="NCBI Taxonomy" id="2609844"/>
    <lineage>
        <taxon>Eukaryota</taxon>
        <taxon>Fungi</taxon>
        <taxon>Dikarya</taxon>
        <taxon>Ascomycota</taxon>
        <taxon>Pezizomycotina</taxon>
        <taxon>Sordariomycetes</taxon>
        <taxon>Sordariomycetidae</taxon>
        <taxon>Sordariales</taxon>
        <taxon>Podosporaceae</taxon>
        <taxon>Podospora</taxon>
    </lineage>
</organism>
<evidence type="ECO:0000259" key="3">
    <source>
        <dbReference type="PROSITE" id="PS51294"/>
    </source>
</evidence>
<feature type="compositionally biased region" description="Acidic residues" evidence="1">
    <location>
        <begin position="718"/>
        <end position="736"/>
    </location>
</feature>
<protein>
    <recommendedName>
        <fullName evidence="6">Transcription factor</fullName>
    </recommendedName>
</protein>